<dbReference type="InterPro" id="IPR005337">
    <property type="entry name" value="RapZ-like"/>
</dbReference>
<reference evidence="7 8" key="1">
    <citation type="journal article" date="2014" name="Genome Announc.">
        <title>Draft genome sequences of the altered schaedler flora, a defined bacterial community from gnotobiotic mice.</title>
        <authorList>
            <person name="Wannemuehler M.J."/>
            <person name="Overstreet A.M."/>
            <person name="Ward D.V."/>
            <person name="Phillips G.J."/>
        </authorList>
    </citation>
    <scope>NUCLEOTIDE SEQUENCE [LARGE SCALE GENOMIC DNA]</scope>
    <source>
        <strain evidence="7 8">ASF492</strain>
    </source>
</reference>
<evidence type="ECO:0000313" key="8">
    <source>
        <dbReference type="Proteomes" id="UP000012589"/>
    </source>
</evidence>
<dbReference type="PIRSF" id="PIRSF005052">
    <property type="entry name" value="P-loopkin"/>
    <property type="match status" value="1"/>
</dbReference>
<keyword evidence="1 4" id="KW-0547">Nucleotide-binding</keyword>
<dbReference type="PATRIC" id="fig|1235802.3.peg.3407"/>
<dbReference type="PANTHER" id="PTHR30448">
    <property type="entry name" value="RNASE ADAPTER PROTEIN RAPZ"/>
    <property type="match status" value="1"/>
</dbReference>
<keyword evidence="2 4" id="KW-0067">ATP-binding</keyword>
<feature type="domain" description="RapZ C-terminal" evidence="6">
    <location>
        <begin position="165"/>
        <end position="271"/>
    </location>
</feature>
<gene>
    <name evidence="7" type="ORF">C823_03222</name>
</gene>
<dbReference type="InterPro" id="IPR027417">
    <property type="entry name" value="P-loop_NTPase"/>
</dbReference>
<dbReference type="eggNOG" id="COG1660">
    <property type="taxonomic scope" value="Bacteria"/>
</dbReference>
<dbReference type="EMBL" id="AQFT01000096">
    <property type="protein sequence ID" value="EMZ24537.1"/>
    <property type="molecule type" value="Genomic_DNA"/>
</dbReference>
<dbReference type="InterPro" id="IPR053930">
    <property type="entry name" value="RapZ-like_N"/>
</dbReference>
<dbReference type="HAMAP" id="MF_00636">
    <property type="entry name" value="RapZ_like"/>
    <property type="match status" value="1"/>
</dbReference>
<keyword evidence="3 4" id="KW-0342">GTP-binding</keyword>
<dbReference type="AlphaFoldDB" id="N2A5B0"/>
<feature type="binding site" evidence="4">
    <location>
        <begin position="8"/>
        <end position="15"/>
    </location>
    <ligand>
        <name>ATP</name>
        <dbReference type="ChEBI" id="CHEBI:30616"/>
    </ligand>
</feature>
<evidence type="ECO:0000259" key="5">
    <source>
        <dbReference type="Pfam" id="PF03668"/>
    </source>
</evidence>
<sequence length="301" mass="34720">MRFVILTGISGAGKSTALKMMEDMGYYCVDNLPIPLVERFYELSDNASAELQKVAVGIDVRNGQSLNEMQDVLKRLHKEGLKCEILFLDSEDPVLVKRYKETRRSHPLAQGDRVDKGIGKEREQLRFLKENADYIIDTSRLLTRELKVELEKIFVNNKEYKNLFVTVLSFGFKYGIPADSDLVFDVRFLPNPYYVEGLRLKSGNDREIQEFVLQYEEAHEFLNRLEDMIRFLIPNYIAEGKNQLVISIGCTGGKHRSVTLANELFRRLSKGSDDEENKKGCVPNYGLKIEHRDIMKDTQHK</sequence>
<dbReference type="HOGENOM" id="CLU_059558_0_0_9"/>
<dbReference type="GO" id="GO:0005525">
    <property type="term" value="F:GTP binding"/>
    <property type="evidence" value="ECO:0007669"/>
    <property type="project" value="UniProtKB-UniRule"/>
</dbReference>
<evidence type="ECO:0000256" key="2">
    <source>
        <dbReference type="ARBA" id="ARBA00022840"/>
    </source>
</evidence>
<dbReference type="Proteomes" id="UP000012589">
    <property type="component" value="Unassembled WGS sequence"/>
</dbReference>
<evidence type="ECO:0000256" key="1">
    <source>
        <dbReference type="ARBA" id="ARBA00022741"/>
    </source>
</evidence>
<feature type="domain" description="RapZ-like N-terminal" evidence="5">
    <location>
        <begin position="1"/>
        <end position="157"/>
    </location>
</feature>
<evidence type="ECO:0000259" key="6">
    <source>
        <dbReference type="Pfam" id="PF22740"/>
    </source>
</evidence>
<dbReference type="Pfam" id="PF22740">
    <property type="entry name" value="PapZ_C"/>
    <property type="match status" value="1"/>
</dbReference>
<dbReference type="OrthoDB" id="9784461at2"/>
<protein>
    <submittedName>
        <fullName evidence="7">UPF0042 nucleotide-binding protein</fullName>
    </submittedName>
</protein>
<dbReference type="PANTHER" id="PTHR30448:SF0">
    <property type="entry name" value="RNASE ADAPTER PROTEIN RAPZ"/>
    <property type="match status" value="1"/>
</dbReference>
<dbReference type="SUPFAM" id="SSF52540">
    <property type="entry name" value="P-loop containing nucleoside triphosphate hydrolases"/>
    <property type="match status" value="1"/>
</dbReference>
<comment type="caution">
    <text evidence="7">The sequence shown here is derived from an EMBL/GenBank/DDBJ whole genome shotgun (WGS) entry which is preliminary data.</text>
</comment>
<dbReference type="NCBIfam" id="NF003828">
    <property type="entry name" value="PRK05416.1"/>
    <property type="match status" value="1"/>
</dbReference>
<evidence type="ECO:0000256" key="4">
    <source>
        <dbReference type="HAMAP-Rule" id="MF_00636"/>
    </source>
</evidence>
<keyword evidence="8" id="KW-1185">Reference proteome</keyword>
<dbReference type="GO" id="GO:0005524">
    <property type="term" value="F:ATP binding"/>
    <property type="evidence" value="ECO:0007669"/>
    <property type="project" value="UniProtKB-UniRule"/>
</dbReference>
<name>N2A5B0_9FIRM</name>
<dbReference type="Pfam" id="PF03668">
    <property type="entry name" value="RapZ-like_N"/>
    <property type="match status" value="1"/>
</dbReference>
<organism evidence="7 8">
    <name type="scientific">Eubacterium plexicaudatum ASF492</name>
    <dbReference type="NCBI Taxonomy" id="1235802"/>
    <lineage>
        <taxon>Bacteria</taxon>
        <taxon>Bacillati</taxon>
        <taxon>Bacillota</taxon>
        <taxon>Clostridia</taxon>
        <taxon>Eubacteriales</taxon>
        <taxon>Eubacteriaceae</taxon>
        <taxon>Eubacterium</taxon>
    </lineage>
</organism>
<dbReference type="InterPro" id="IPR053931">
    <property type="entry name" value="RapZ_C"/>
</dbReference>
<feature type="binding site" evidence="4">
    <location>
        <begin position="59"/>
        <end position="62"/>
    </location>
    <ligand>
        <name>GTP</name>
        <dbReference type="ChEBI" id="CHEBI:37565"/>
    </ligand>
</feature>
<dbReference type="STRING" id="1235802.C823_03222"/>
<evidence type="ECO:0000313" key="7">
    <source>
        <dbReference type="EMBL" id="EMZ24537.1"/>
    </source>
</evidence>
<evidence type="ECO:0000256" key="3">
    <source>
        <dbReference type="ARBA" id="ARBA00023134"/>
    </source>
</evidence>
<proteinExistence type="inferred from homology"/>
<accession>N2A5B0</accession>